<dbReference type="InterPro" id="IPR024041">
    <property type="entry name" value="NH4_transpt_AmtB-like_dom"/>
</dbReference>
<keyword evidence="4 8" id="KW-0812">Transmembrane</keyword>
<feature type="transmembrane region" description="Helical" evidence="8">
    <location>
        <begin position="260"/>
        <end position="277"/>
    </location>
</feature>
<dbReference type="EMBL" id="WKKF01000002">
    <property type="protein sequence ID" value="MRX54453.1"/>
    <property type="molecule type" value="Genomic_DNA"/>
</dbReference>
<dbReference type="SUPFAM" id="SSF111352">
    <property type="entry name" value="Ammonium transporter"/>
    <property type="match status" value="1"/>
</dbReference>
<evidence type="ECO:0000313" key="11">
    <source>
        <dbReference type="Proteomes" id="UP000441585"/>
    </source>
</evidence>
<evidence type="ECO:0000256" key="2">
    <source>
        <dbReference type="ARBA" id="ARBA00005887"/>
    </source>
</evidence>
<evidence type="ECO:0000313" key="10">
    <source>
        <dbReference type="EMBL" id="MRX54453.1"/>
    </source>
</evidence>
<feature type="transmembrane region" description="Helical" evidence="8">
    <location>
        <begin position="123"/>
        <end position="145"/>
    </location>
</feature>
<dbReference type="InterPro" id="IPR018047">
    <property type="entry name" value="Ammonium_transpt_CS"/>
</dbReference>
<dbReference type="InterPro" id="IPR002229">
    <property type="entry name" value="RhesusRHD"/>
</dbReference>
<dbReference type="FunFam" id="1.10.3430.10:FF:000008">
    <property type="entry name" value="Ammonium transporter"/>
    <property type="match status" value="1"/>
</dbReference>
<accession>A0A6I2MF90</accession>
<evidence type="ECO:0000256" key="4">
    <source>
        <dbReference type="ARBA" id="ARBA00022692"/>
    </source>
</evidence>
<keyword evidence="6 8" id="KW-0472">Membrane</keyword>
<organism evidence="10 11">
    <name type="scientific">Metabacillus idriensis</name>
    <dbReference type="NCBI Taxonomy" id="324768"/>
    <lineage>
        <taxon>Bacteria</taxon>
        <taxon>Bacillati</taxon>
        <taxon>Bacillota</taxon>
        <taxon>Bacilli</taxon>
        <taxon>Bacillales</taxon>
        <taxon>Bacillaceae</taxon>
        <taxon>Metabacillus</taxon>
    </lineage>
</organism>
<feature type="transmembrane region" description="Helical" evidence="8">
    <location>
        <begin position="157"/>
        <end position="178"/>
    </location>
</feature>
<evidence type="ECO:0000259" key="9">
    <source>
        <dbReference type="Pfam" id="PF00909"/>
    </source>
</evidence>
<reference evidence="10 11" key="1">
    <citation type="submission" date="2019-11" db="EMBL/GenBank/DDBJ databases">
        <title>Bacillus idriensis genome.</title>
        <authorList>
            <person name="Konopka E.N."/>
            <person name="Newman J.D."/>
        </authorList>
    </citation>
    <scope>NUCLEOTIDE SEQUENCE [LARGE SCALE GENOMIC DNA]</scope>
    <source>
        <strain evidence="10 11">DSM 19097</strain>
    </source>
</reference>
<feature type="transmembrane region" description="Helical" evidence="8">
    <location>
        <begin position="283"/>
        <end position="301"/>
    </location>
</feature>
<feature type="transmembrane region" description="Helical" evidence="8">
    <location>
        <begin position="228"/>
        <end position="253"/>
    </location>
</feature>
<keyword evidence="3 8" id="KW-0813">Transport</keyword>
<keyword evidence="5 8" id="KW-1133">Transmembrane helix</keyword>
<feature type="transmembrane region" description="Helical" evidence="8">
    <location>
        <begin position="94"/>
        <end position="116"/>
    </location>
</feature>
<gene>
    <name evidence="10" type="primary">amt</name>
    <name evidence="10" type="ORF">GJU41_10760</name>
</gene>
<dbReference type="GO" id="GO:0008519">
    <property type="term" value="F:ammonium channel activity"/>
    <property type="evidence" value="ECO:0007669"/>
    <property type="project" value="InterPro"/>
</dbReference>
<keyword evidence="7 8" id="KW-0924">Ammonia transport</keyword>
<dbReference type="PRINTS" id="PR00342">
    <property type="entry name" value="RHESUSRHD"/>
</dbReference>
<feature type="transmembrane region" description="Helical" evidence="8">
    <location>
        <begin position="355"/>
        <end position="380"/>
    </location>
</feature>
<evidence type="ECO:0000256" key="8">
    <source>
        <dbReference type="RuleBase" id="RU362002"/>
    </source>
</evidence>
<name>A0A6I2MF90_9BACI</name>
<dbReference type="NCBIfam" id="TIGR00836">
    <property type="entry name" value="amt"/>
    <property type="match status" value="1"/>
</dbReference>
<feature type="transmembrane region" description="Helical" evidence="8">
    <location>
        <begin position="50"/>
        <end position="74"/>
    </location>
</feature>
<comment type="caution">
    <text evidence="10">The sequence shown here is derived from an EMBL/GenBank/DDBJ whole genome shotgun (WGS) entry which is preliminary data.</text>
</comment>
<dbReference type="InterPro" id="IPR001905">
    <property type="entry name" value="Ammonium_transpt"/>
</dbReference>
<dbReference type="Pfam" id="PF00909">
    <property type="entry name" value="Ammonium_transp"/>
    <property type="match status" value="1"/>
</dbReference>
<dbReference type="GO" id="GO:0097272">
    <property type="term" value="P:ammonium homeostasis"/>
    <property type="evidence" value="ECO:0007669"/>
    <property type="project" value="TreeGrafter"/>
</dbReference>
<evidence type="ECO:0000256" key="5">
    <source>
        <dbReference type="ARBA" id="ARBA00022989"/>
    </source>
</evidence>
<evidence type="ECO:0000256" key="1">
    <source>
        <dbReference type="ARBA" id="ARBA00004141"/>
    </source>
</evidence>
<feature type="domain" description="Ammonium transporter AmtB-like" evidence="9">
    <location>
        <begin position="10"/>
        <end position="408"/>
    </location>
</feature>
<proteinExistence type="inferred from homology"/>
<sequence>MDSIYLLNSLWVVLGAILVILMQGGFILLEAGSTRMKNAGHIAGKTIFTFGLASLVFWAVGFGFIFGDNANFFVGLSHFFYSGYELEGMNLSSSVFFLFQLAFAGIAITIALGGFAERAKMSIYLVFTVLFSALVYPVVAHWIWGGGWLAEHGKQDFAGSTVVHLTGAMAAFAATILLKPRIGKFNQDGSANNIFGHNQVFTALGVLVLWIGWFGFNAASTLGVEDGFFGYVALNTNLAAAAGAVAALIVSWAVLGKSDVPTMLNGALAGLVAITASCAFVDTWAAVLIGFIAGILVFYSVRFFEKRKIDDPIYALSVHGAAGVWGTISTGFFATPELAAVGKPGLFYGGGFEQLGVQIMGVGVSGAYAFAVSFIILFAAKKLMGGLRVTEEEEIMGLDMSEHGSYGYPEVFLSKEDKISS</sequence>
<dbReference type="Proteomes" id="UP000441585">
    <property type="component" value="Unassembled WGS sequence"/>
</dbReference>
<comment type="subcellular location">
    <subcellularLocation>
        <location evidence="8">Cell membrane</location>
        <topology evidence="8">Multi-pass membrane protein</topology>
    </subcellularLocation>
    <subcellularLocation>
        <location evidence="1">Membrane</location>
        <topology evidence="1">Multi-pass membrane protein</topology>
    </subcellularLocation>
</comment>
<dbReference type="AlphaFoldDB" id="A0A6I2MF90"/>
<protein>
    <recommendedName>
        <fullName evidence="8">Ammonium transporter</fullName>
    </recommendedName>
</protein>
<comment type="similarity">
    <text evidence="2 8">Belongs to the ammonia transporter channel (TC 1.A.11.2) family.</text>
</comment>
<feature type="transmembrane region" description="Helical" evidence="8">
    <location>
        <begin position="6"/>
        <end position="29"/>
    </location>
</feature>
<dbReference type="Gene3D" id="1.10.3430.10">
    <property type="entry name" value="Ammonium transporter AmtB like domains"/>
    <property type="match status" value="1"/>
</dbReference>
<evidence type="ECO:0000256" key="3">
    <source>
        <dbReference type="ARBA" id="ARBA00022448"/>
    </source>
</evidence>
<dbReference type="PANTHER" id="PTHR11730:SF89">
    <property type="entry name" value="AMMONIUM TRANSPORTER SLL0108-RELATED"/>
    <property type="match status" value="1"/>
</dbReference>
<dbReference type="RefSeq" id="WP_070877056.1">
    <property type="nucleotide sequence ID" value="NZ_CAJGAA010000002.1"/>
</dbReference>
<dbReference type="PANTHER" id="PTHR11730">
    <property type="entry name" value="AMMONIUM TRANSPORTER"/>
    <property type="match status" value="1"/>
</dbReference>
<evidence type="ECO:0000256" key="7">
    <source>
        <dbReference type="ARBA" id="ARBA00023177"/>
    </source>
</evidence>
<dbReference type="InterPro" id="IPR029020">
    <property type="entry name" value="Ammonium/urea_transptr"/>
</dbReference>
<dbReference type="PROSITE" id="PS01219">
    <property type="entry name" value="AMMONIUM_TRANSP"/>
    <property type="match status" value="1"/>
</dbReference>
<dbReference type="GO" id="GO:0005886">
    <property type="term" value="C:plasma membrane"/>
    <property type="evidence" value="ECO:0007669"/>
    <property type="project" value="UniProtKB-SubCell"/>
</dbReference>
<feature type="transmembrane region" description="Helical" evidence="8">
    <location>
        <begin position="313"/>
        <end position="335"/>
    </location>
</feature>
<keyword evidence="11" id="KW-1185">Reference proteome</keyword>
<feature type="transmembrane region" description="Helical" evidence="8">
    <location>
        <begin position="199"/>
        <end position="216"/>
    </location>
</feature>
<evidence type="ECO:0000256" key="6">
    <source>
        <dbReference type="ARBA" id="ARBA00023136"/>
    </source>
</evidence>